<feature type="region of interest" description="Disordered" evidence="1">
    <location>
        <begin position="13"/>
        <end position="42"/>
    </location>
</feature>
<comment type="caution">
    <text evidence="2">The sequence shown here is derived from an EMBL/GenBank/DDBJ whole genome shotgun (WGS) entry which is preliminary data.</text>
</comment>
<gene>
    <name evidence="2" type="ORF">SDJN03_29199</name>
</gene>
<keyword evidence="3" id="KW-1185">Reference proteome</keyword>
<reference evidence="2 3" key="1">
    <citation type="journal article" date="2021" name="Hortic Res">
        <title>The domestication of Cucurbita argyrosperma as revealed by the genome of its wild relative.</title>
        <authorList>
            <person name="Barrera-Redondo J."/>
            <person name="Sanchez-de la Vega G."/>
            <person name="Aguirre-Liguori J.A."/>
            <person name="Castellanos-Morales G."/>
            <person name="Gutierrez-Guerrero Y.T."/>
            <person name="Aguirre-Dugua X."/>
            <person name="Aguirre-Planter E."/>
            <person name="Tenaillon M.I."/>
            <person name="Lira-Saade R."/>
            <person name="Eguiarte L.E."/>
        </authorList>
    </citation>
    <scope>NUCLEOTIDE SEQUENCE [LARGE SCALE GENOMIC DNA]</scope>
    <source>
        <strain evidence="2">JBR-2021</strain>
    </source>
</reference>
<dbReference type="InterPro" id="IPR055281">
    <property type="entry name" value="GIR1-2/SIED1"/>
</dbReference>
<evidence type="ECO:0008006" key="4">
    <source>
        <dbReference type="Google" id="ProtNLM"/>
    </source>
</evidence>
<feature type="region of interest" description="Disordered" evidence="1">
    <location>
        <begin position="317"/>
        <end position="347"/>
    </location>
</feature>
<feature type="region of interest" description="Disordered" evidence="1">
    <location>
        <begin position="178"/>
        <end position="203"/>
    </location>
</feature>
<evidence type="ECO:0000313" key="3">
    <source>
        <dbReference type="Proteomes" id="UP000685013"/>
    </source>
</evidence>
<dbReference type="PANTHER" id="PTHR33177:SF24">
    <property type="entry name" value="FILAMENTOUS HEMAGGLUTININ TRANSPORTER"/>
    <property type="match status" value="1"/>
</dbReference>
<accession>A0AAV6M0B0</accession>
<feature type="region of interest" description="Disordered" evidence="1">
    <location>
        <begin position="84"/>
        <end position="123"/>
    </location>
</feature>
<organism evidence="2 3">
    <name type="scientific">Cucurbita argyrosperma subsp. sororia</name>
    <dbReference type="NCBI Taxonomy" id="37648"/>
    <lineage>
        <taxon>Eukaryota</taxon>
        <taxon>Viridiplantae</taxon>
        <taxon>Streptophyta</taxon>
        <taxon>Embryophyta</taxon>
        <taxon>Tracheophyta</taxon>
        <taxon>Spermatophyta</taxon>
        <taxon>Magnoliopsida</taxon>
        <taxon>eudicotyledons</taxon>
        <taxon>Gunneridae</taxon>
        <taxon>Pentapetalae</taxon>
        <taxon>rosids</taxon>
        <taxon>fabids</taxon>
        <taxon>Cucurbitales</taxon>
        <taxon>Cucurbitaceae</taxon>
        <taxon>Cucurbiteae</taxon>
        <taxon>Cucurbita</taxon>
    </lineage>
</organism>
<sequence>MAAQVSTLIRVLAGGGGGGGGGYNDEDNRTPLGNGQEPTPLVTRDLLGQSSNLAASQELDLDLQVPSGWEKRLDLKSGKVYIQRSQTPDSPLNSDSKHHQMTNQTESKFQDLNFPPSPSKRTLNLFNETSLDLKLTSSPSPSPSPSTNYASVCTLDKVKSALERADKELVKKRSSLWKSTSSPSYSSSSSAAAKEIQEEEEAVENRNEAAAAAGLAAPMAVGCRGCLSYVLVFHIRDVVNSGIETATLPDSRGCPCKLETECNAPYLFDHNWGTVLGAGFRELSRNFMRMYQKPGVPRLSLRVGSLIASLLRITSHHSSTRATPHTAGPSFPKLSQSPPPPPQTALSAFRSSHRCLLPLPLFQKHSDT</sequence>
<dbReference type="PANTHER" id="PTHR33177">
    <property type="entry name" value="PUTATIVE-RELATED"/>
    <property type="match status" value="1"/>
</dbReference>
<feature type="compositionally biased region" description="Low complexity" evidence="1">
    <location>
        <begin position="178"/>
        <end position="194"/>
    </location>
</feature>
<evidence type="ECO:0000313" key="2">
    <source>
        <dbReference type="EMBL" id="KAG6572471.1"/>
    </source>
</evidence>
<feature type="non-terminal residue" evidence="2">
    <location>
        <position position="1"/>
    </location>
</feature>
<feature type="compositionally biased region" description="Polar residues" evidence="1">
    <location>
        <begin position="84"/>
        <end position="94"/>
    </location>
</feature>
<evidence type="ECO:0000256" key="1">
    <source>
        <dbReference type="SAM" id="MobiDB-lite"/>
    </source>
</evidence>
<name>A0AAV6M0B0_9ROSI</name>
<feature type="compositionally biased region" description="Gly residues" evidence="1">
    <location>
        <begin position="13"/>
        <end position="23"/>
    </location>
</feature>
<dbReference type="AlphaFoldDB" id="A0AAV6M0B0"/>
<proteinExistence type="predicted"/>
<dbReference type="EMBL" id="JAGKQH010000019">
    <property type="protein sequence ID" value="KAG6572471.1"/>
    <property type="molecule type" value="Genomic_DNA"/>
</dbReference>
<protein>
    <recommendedName>
        <fullName evidence="4">WW domain-containing protein</fullName>
    </recommendedName>
</protein>
<dbReference type="Proteomes" id="UP000685013">
    <property type="component" value="Chromosome 19"/>
</dbReference>